<keyword evidence="2" id="KW-1185">Reference proteome</keyword>
<organism evidence="1 2">
    <name type="scientific">Entamoeba invadens IP1</name>
    <dbReference type="NCBI Taxonomy" id="370355"/>
    <lineage>
        <taxon>Eukaryota</taxon>
        <taxon>Amoebozoa</taxon>
        <taxon>Evosea</taxon>
        <taxon>Archamoebae</taxon>
        <taxon>Mastigamoebida</taxon>
        <taxon>Entamoebidae</taxon>
        <taxon>Entamoeba</taxon>
    </lineage>
</organism>
<dbReference type="InterPro" id="IPR016024">
    <property type="entry name" value="ARM-type_fold"/>
</dbReference>
<dbReference type="AlphaFoldDB" id="A0A0A1U7L0"/>
<dbReference type="Proteomes" id="UP000014680">
    <property type="component" value="Unassembled WGS sequence"/>
</dbReference>
<dbReference type="KEGG" id="eiv:EIN_359310"/>
<proteinExistence type="predicted"/>
<name>A0A0A1U7L0_ENTIV</name>
<protein>
    <submittedName>
        <fullName evidence="1">Uncharacterized protein</fullName>
    </submittedName>
</protein>
<dbReference type="GeneID" id="14889865"/>
<accession>A0A0A1U7L0</accession>
<dbReference type="OrthoDB" id="28349at2759"/>
<sequence length="512" mass="57208">MSANYKNFVLALQSATSNSQTSRVCEEALSTIKTNETNDCLVTEILQEIITCSSLGHSVDQYKFFVVSNASKSEILLPATQTFLAVVSPHDELYLLLHTNTLQLSLRDPFTHPTQTVCALKTLKMYVTKVTAEQYFDWCFKAIQLIEDRKNSKDVVILRSFISVLPLFKDYISPPQTEKIICVLIKLLSHKSLLIVEVTVAVLKVFCRGSSYPSVLLPLKSLLKLLTTCKPVSEISGITCPYIVSNILKTLSTFDKNKIELAEQSDKGEKTLLVVKKLAEKFSTNFENPMSLNIFIDVLKFLHKMSLEECEKVVLTCDLQSLRMSPNGMVNRAFLQIISYSQSLVTTFQTDILAMYNGSDQLTSVQALDLIHSNIQITVPPSLVLYNTYVFSQLEKAVTKRIQKMTPPLSPDIVISLLNLCPSRGVLKTVLQLPIETSVLLTTYPANIISRKYAIAQGFVCTPLTQDELLLQLSVDTITGKSTHMTCGTTHSVSYSQRVHEQTVFLSSSMKQ</sequence>
<evidence type="ECO:0000313" key="2">
    <source>
        <dbReference type="Proteomes" id="UP000014680"/>
    </source>
</evidence>
<reference evidence="1 2" key="1">
    <citation type="submission" date="2012-10" db="EMBL/GenBank/DDBJ databases">
        <authorList>
            <person name="Zafar N."/>
            <person name="Inman J."/>
            <person name="Hall N."/>
            <person name="Lorenzi H."/>
            <person name="Caler E."/>
        </authorList>
    </citation>
    <scope>NUCLEOTIDE SEQUENCE [LARGE SCALE GENOMIC DNA]</scope>
    <source>
        <strain evidence="1 2">IP1</strain>
    </source>
</reference>
<dbReference type="RefSeq" id="XP_004257619.1">
    <property type="nucleotide sequence ID" value="XM_004257571.1"/>
</dbReference>
<dbReference type="EMBL" id="KB206483">
    <property type="protein sequence ID" value="ELP90848.1"/>
    <property type="molecule type" value="Genomic_DNA"/>
</dbReference>
<dbReference type="VEuPathDB" id="AmoebaDB:EIN_359310"/>
<gene>
    <name evidence="1" type="ORF">EIN_359310</name>
</gene>
<dbReference type="OMA" id="NCFPSKA"/>
<dbReference type="SUPFAM" id="SSF48371">
    <property type="entry name" value="ARM repeat"/>
    <property type="match status" value="1"/>
</dbReference>
<evidence type="ECO:0000313" key="1">
    <source>
        <dbReference type="EMBL" id="ELP90848.1"/>
    </source>
</evidence>